<comment type="caution">
    <text evidence="2">The sequence shown here is derived from an EMBL/GenBank/DDBJ whole genome shotgun (WGS) entry which is preliminary data.</text>
</comment>
<dbReference type="EMBL" id="JAYGJQ010000002">
    <property type="protein sequence ID" value="MEA9357833.1"/>
    <property type="molecule type" value="Genomic_DNA"/>
</dbReference>
<reference evidence="2 3" key="1">
    <citation type="submission" date="2023-11" db="EMBL/GenBank/DDBJ databases">
        <title>A Novel Polar Bacteriovorax (B. antarcticus) Isolated from the Biocrust in Antarctica.</title>
        <authorList>
            <person name="Mun W."/>
            <person name="Choi S.Y."/>
            <person name="Mitchell R.J."/>
        </authorList>
    </citation>
    <scope>NUCLEOTIDE SEQUENCE [LARGE SCALE GENOMIC DNA]</scope>
    <source>
        <strain evidence="2 3">PP10</strain>
    </source>
</reference>
<evidence type="ECO:0000313" key="3">
    <source>
        <dbReference type="Proteomes" id="UP001302274"/>
    </source>
</evidence>
<keyword evidence="3" id="KW-1185">Reference proteome</keyword>
<accession>A0ABU5VZN7</accession>
<feature type="signal peptide" evidence="1">
    <location>
        <begin position="1"/>
        <end position="17"/>
    </location>
</feature>
<evidence type="ECO:0000313" key="2">
    <source>
        <dbReference type="EMBL" id="MEA9357833.1"/>
    </source>
</evidence>
<gene>
    <name evidence="2" type="ORF">SHI21_16500</name>
</gene>
<evidence type="ECO:0000256" key="1">
    <source>
        <dbReference type="SAM" id="SignalP"/>
    </source>
</evidence>
<proteinExistence type="predicted"/>
<protein>
    <recommendedName>
        <fullName evidence="4">Autotransporter domain-containing protein</fullName>
    </recommendedName>
</protein>
<evidence type="ECO:0008006" key="4">
    <source>
        <dbReference type="Google" id="ProtNLM"/>
    </source>
</evidence>
<sequence>MKSLIVALIIFSTSVFAETALTNRLRKNDTYDKLYSKIDTTSSDSNVSDFSSKVTAAFEAQKELESTESSRAKLYYQEDVDAKPCASCPKYLDLVLQVNQIVEKTKDTSVQNANEKMVALTKLKFLYYTVKSTDEDNNVTCKTYNPMLPSEKKSYERGSLSLAAEQALALPDVNSVQLYEGKGKEVHYFYKGEGNEADNVVEVVIMPDGKSIIKYYKYDNGLNLPTMGEAQFKKMNSRGDNYIDLTPTVKTEHFVLPTDIGFGSMGTKYSISDDLDLRNKTEFGFNKQGTNVSVLDKSGNKYLIIEGENITDGKKTVDAVVNYDFDLSSDSKLKLGTSVGNTTETVSEDLSDGVTNKQSVRMGITDHNNEYIKVRTYVDDKGVSSVGVGNKYKVGEGSVGADVEVGRDGSKKYSVDVFDQNYLSSAGFSYEQSIYNERSVGVNVGANLDPEKSLRLSTGFTRSDTEGSAVKVNLQKKINENTSMVLSLGKSEKEGASVLYQFETKF</sequence>
<keyword evidence="1" id="KW-0732">Signal</keyword>
<name>A0ABU5VZN7_9BACT</name>
<dbReference type="Proteomes" id="UP001302274">
    <property type="component" value="Unassembled WGS sequence"/>
</dbReference>
<feature type="chain" id="PRO_5045922052" description="Autotransporter domain-containing protein" evidence="1">
    <location>
        <begin position="18"/>
        <end position="506"/>
    </location>
</feature>
<dbReference type="RefSeq" id="WP_323578003.1">
    <property type="nucleotide sequence ID" value="NZ_JAYGJQ010000002.1"/>
</dbReference>
<organism evidence="2 3">
    <name type="scientific">Bacteriovorax antarcticus</name>
    <dbReference type="NCBI Taxonomy" id="3088717"/>
    <lineage>
        <taxon>Bacteria</taxon>
        <taxon>Pseudomonadati</taxon>
        <taxon>Bdellovibrionota</taxon>
        <taxon>Bacteriovoracia</taxon>
        <taxon>Bacteriovoracales</taxon>
        <taxon>Bacteriovoracaceae</taxon>
        <taxon>Bacteriovorax</taxon>
    </lineage>
</organism>
<dbReference type="SUPFAM" id="SSF56935">
    <property type="entry name" value="Porins"/>
    <property type="match status" value="1"/>
</dbReference>